<accession>A0A6J1X9A9</accession>
<feature type="domain" description="C2H2-type" evidence="14">
    <location>
        <begin position="182"/>
        <end position="210"/>
    </location>
</feature>
<feature type="region of interest" description="Disordered" evidence="13">
    <location>
        <begin position="1062"/>
        <end position="1082"/>
    </location>
</feature>
<keyword evidence="7" id="KW-0862">Zinc</keyword>
<protein>
    <submittedName>
        <fullName evidence="16">Cilium assembly protein DZIP1</fullName>
    </submittedName>
</protein>
<keyword evidence="4" id="KW-0963">Cytoplasm</keyword>
<proteinExistence type="inferred from homology"/>
<evidence type="ECO:0000256" key="5">
    <source>
        <dbReference type="ARBA" id="ARBA00022723"/>
    </source>
</evidence>
<organism evidence="15 16">
    <name type="scientific">Galleria mellonella</name>
    <name type="common">Greater wax moth</name>
    <dbReference type="NCBI Taxonomy" id="7137"/>
    <lineage>
        <taxon>Eukaryota</taxon>
        <taxon>Metazoa</taxon>
        <taxon>Ecdysozoa</taxon>
        <taxon>Arthropoda</taxon>
        <taxon>Hexapoda</taxon>
        <taxon>Insecta</taxon>
        <taxon>Pterygota</taxon>
        <taxon>Neoptera</taxon>
        <taxon>Endopterygota</taxon>
        <taxon>Lepidoptera</taxon>
        <taxon>Glossata</taxon>
        <taxon>Ditrysia</taxon>
        <taxon>Pyraloidea</taxon>
        <taxon>Pyralidae</taxon>
        <taxon>Galleriinae</taxon>
        <taxon>Galleria</taxon>
    </lineage>
</organism>
<dbReference type="GO" id="GO:0036064">
    <property type="term" value="C:ciliary basal body"/>
    <property type="evidence" value="ECO:0007669"/>
    <property type="project" value="TreeGrafter"/>
</dbReference>
<dbReference type="FunCoup" id="A0A6J1X9A9">
    <property type="interactions" value="25"/>
</dbReference>
<dbReference type="InterPro" id="IPR051241">
    <property type="entry name" value="DZIP_RILPL"/>
</dbReference>
<dbReference type="OrthoDB" id="515971at2759"/>
<dbReference type="GeneID" id="113522998"/>
<feature type="coiled-coil region" evidence="12">
    <location>
        <begin position="109"/>
        <end position="146"/>
    </location>
</feature>
<dbReference type="PROSITE" id="PS50157">
    <property type="entry name" value="ZINC_FINGER_C2H2_2"/>
    <property type="match status" value="1"/>
</dbReference>
<gene>
    <name evidence="16" type="primary">LOC113522998</name>
</gene>
<comment type="subcellular location">
    <subcellularLocation>
        <location evidence="2">Cytoplasm</location>
        <location evidence="2">Cytoskeleton</location>
        <location evidence="2">Cilium basal body</location>
    </subcellularLocation>
    <subcellularLocation>
        <location evidence="1">Cytoplasm</location>
        <location evidence="1">Cytoskeleton</location>
        <location evidence="1">Microtubule organizing center</location>
        <location evidence="1">Centrosome</location>
        <location evidence="1">Centriole</location>
    </subcellularLocation>
</comment>
<dbReference type="InParanoid" id="A0A6J1X9A9"/>
<feature type="compositionally biased region" description="Polar residues" evidence="13">
    <location>
        <begin position="794"/>
        <end position="808"/>
    </location>
</feature>
<feature type="compositionally biased region" description="Basic and acidic residues" evidence="13">
    <location>
        <begin position="768"/>
        <end position="780"/>
    </location>
</feature>
<sequence length="1100" mass="125239">MASKTSYELHHNFPKLAEESGFTFNNIRPRIHIDWNKIRLIDIDYLIKERKFCLIEQHMNDVLNCVLESEFDVRILNESVLKMFRLAQLAVEYQQFCRHYLDRSVYVLREEISSLMQELDLTKKDLREKEEEIKKLRRKTKHTYRTPLPYGNDNIANMILKTLTNRNDMFASTSNVDTMQYNKCSYCEKVFLNQLYLKSHISRRHTNVMEIPENDRAENIQSTLNNKENAKLSDELMELRAKLKEMEAIIINTVSNQNKEENKSTEYINNEDKIEIGKNVSKNMKDVEVSTNSEDYLLDKIEEWKKEEHEKYNKEIMLLRNQIMETISSFKEKESKTIVQNELNIIDQLHATIRQQGTEILALKQELNDSKSKAANENAQRFKEAEEQMTIWGKRAEEQTKQYELLLKKLNDVAKEAQESRNQAEKEKEKVAQLQAILEEQLHKNNSNDNENISSDIEEDPKPGNKKNHFKGNGKLSATLINTGNPIRKSTPLADRNALEKLHLKAQELLSIASISSSSSDVSSTEINKPIIQKQKPTNIKQDQLKQRKDISDFNKQDIKNIEKASNNLINSIKNKSKESLKLKEASTKKDKIKSRSKVVTNGPIVVPRSPSKLVRAKLIEEVNNRLIMAGMDPLKNRLPKSIFQKQRLLLQQQHELKSKKNSDHDKIRHTILAYLDSSVIKKKNAIPDDYVSPDKVSKFSSITSVLSNVKSKALSLVKSNDNQIKHKPLNSDMTKRAMSLLKTPPGSAHSSPIIKQHSPIKKNLEKEKELNHNSNHEVKNNNAYKNKTKKRQTLATSSALDTSNSDSAENDHKYYKAVVQQSSKTVENLIKSPARRPSSANSDYKNAVKKYAFDADVNTIHSQSKATISNYQNDFTNDKLIKDDKIVEKYDSSEESLKNVALVKAISEENIHNPKQTKGVLKSASSMSSLNKKKVLFDMDAIQMKSVSASPSQSITEKSDSNEKYELGLINLDGEEWDISSIENEPLKTAAKIQVNTRTSPKIAELKQTIESQLARRNDTPSTVLVGGVDVLSGQMIKASCIGGSNTSLGSSILDDSDSIPATNHKAFVKPKNVPQKDDSELDISEFSIDGLGNKNESF</sequence>
<evidence type="ECO:0000256" key="12">
    <source>
        <dbReference type="SAM" id="Coils"/>
    </source>
</evidence>
<evidence type="ECO:0000256" key="6">
    <source>
        <dbReference type="ARBA" id="ARBA00022771"/>
    </source>
</evidence>
<evidence type="ECO:0000256" key="9">
    <source>
        <dbReference type="ARBA" id="ARBA00023212"/>
    </source>
</evidence>
<keyword evidence="9" id="KW-0206">Cytoskeleton</keyword>
<dbReference type="Pfam" id="PF13815">
    <property type="entry name" value="Dzip-like_N"/>
    <property type="match status" value="1"/>
</dbReference>
<dbReference type="AlphaFoldDB" id="A0A6J1X9A9"/>
<evidence type="ECO:0000256" key="4">
    <source>
        <dbReference type="ARBA" id="ARBA00022490"/>
    </source>
</evidence>
<evidence type="ECO:0000313" key="16">
    <source>
        <dbReference type="RefSeq" id="XP_026764660.1"/>
    </source>
</evidence>
<dbReference type="PANTHER" id="PTHR21502:SF3">
    <property type="entry name" value="CILIUM ASSEMBLY PROTEIN DZIP1L"/>
    <property type="match status" value="1"/>
</dbReference>
<name>A0A6J1X9A9_GALME</name>
<dbReference type="InterPro" id="IPR013087">
    <property type="entry name" value="Znf_C2H2_type"/>
</dbReference>
<keyword evidence="6 11" id="KW-0863">Zinc-finger</keyword>
<feature type="region of interest" description="Disordered" evidence="13">
    <location>
        <begin position="441"/>
        <end position="473"/>
    </location>
</feature>
<evidence type="ECO:0000256" key="10">
    <source>
        <dbReference type="ARBA" id="ARBA00023273"/>
    </source>
</evidence>
<evidence type="ECO:0000256" key="3">
    <source>
        <dbReference type="ARBA" id="ARBA00009131"/>
    </source>
</evidence>
<dbReference type="CTD" id="22873"/>
<feature type="compositionally biased region" description="Low complexity" evidence="13">
    <location>
        <begin position="445"/>
        <end position="455"/>
    </location>
</feature>
<evidence type="ECO:0000256" key="11">
    <source>
        <dbReference type="PROSITE-ProRule" id="PRU00042"/>
    </source>
</evidence>
<evidence type="ECO:0000256" key="2">
    <source>
        <dbReference type="ARBA" id="ARBA00004120"/>
    </source>
</evidence>
<dbReference type="InterPro" id="IPR032714">
    <property type="entry name" value="DZIP1_N"/>
</dbReference>
<evidence type="ECO:0000256" key="1">
    <source>
        <dbReference type="ARBA" id="ARBA00004114"/>
    </source>
</evidence>
<evidence type="ECO:0000256" key="13">
    <source>
        <dbReference type="SAM" id="MobiDB-lite"/>
    </source>
</evidence>
<evidence type="ECO:0000256" key="8">
    <source>
        <dbReference type="ARBA" id="ARBA00023054"/>
    </source>
</evidence>
<evidence type="ECO:0000256" key="7">
    <source>
        <dbReference type="ARBA" id="ARBA00022833"/>
    </source>
</evidence>
<dbReference type="Pfam" id="PF25977">
    <property type="entry name" value="DZIP1"/>
    <property type="match status" value="1"/>
</dbReference>
<keyword evidence="5" id="KW-0479">Metal-binding</keyword>
<dbReference type="PANTHER" id="PTHR21502">
    <property type="entry name" value="ZINC FINGER PROTEIN DZIP1"/>
    <property type="match status" value="1"/>
</dbReference>
<dbReference type="GO" id="GO:0008270">
    <property type="term" value="F:zinc ion binding"/>
    <property type="evidence" value="ECO:0007669"/>
    <property type="project" value="UniProtKB-KW"/>
</dbReference>
<dbReference type="InterPro" id="IPR058883">
    <property type="entry name" value="DZIP1_dom"/>
</dbReference>
<keyword evidence="8 12" id="KW-0175">Coiled coil</keyword>
<dbReference type="KEGG" id="gmw:113522998"/>
<dbReference type="GO" id="GO:0060271">
    <property type="term" value="P:cilium assembly"/>
    <property type="evidence" value="ECO:0007669"/>
    <property type="project" value="TreeGrafter"/>
</dbReference>
<evidence type="ECO:0000259" key="14">
    <source>
        <dbReference type="PROSITE" id="PS50157"/>
    </source>
</evidence>
<dbReference type="GO" id="GO:0005814">
    <property type="term" value="C:centriole"/>
    <property type="evidence" value="ECO:0007669"/>
    <property type="project" value="UniProtKB-SubCell"/>
</dbReference>
<dbReference type="Proteomes" id="UP001652740">
    <property type="component" value="Unplaced"/>
</dbReference>
<evidence type="ECO:0000313" key="15">
    <source>
        <dbReference type="Proteomes" id="UP001652740"/>
    </source>
</evidence>
<comment type="similarity">
    <text evidence="3">Belongs to the DZIP C2H2-type zinc-finger protein family.</text>
</comment>
<feature type="region of interest" description="Disordered" evidence="13">
    <location>
        <begin position="768"/>
        <end position="811"/>
    </location>
</feature>
<dbReference type="RefSeq" id="XP_026764660.1">
    <property type="nucleotide sequence ID" value="XM_026908859.3"/>
</dbReference>
<keyword evidence="10" id="KW-0966">Cell projection</keyword>
<keyword evidence="15" id="KW-1185">Reference proteome</keyword>
<dbReference type="GO" id="GO:0005737">
    <property type="term" value="C:cytoplasm"/>
    <property type="evidence" value="ECO:0007669"/>
    <property type="project" value="TreeGrafter"/>
</dbReference>
<dbReference type="PROSITE" id="PS00028">
    <property type="entry name" value="ZINC_FINGER_C2H2_1"/>
    <property type="match status" value="1"/>
</dbReference>
<reference evidence="16" key="1">
    <citation type="submission" date="2025-08" db="UniProtKB">
        <authorList>
            <consortium name="RefSeq"/>
        </authorList>
    </citation>
    <scope>IDENTIFICATION</scope>
    <source>
        <tissue evidence="16">Whole larvae</tissue>
    </source>
</reference>